<keyword evidence="3" id="KW-1185">Reference proteome</keyword>
<evidence type="ECO:0000259" key="1">
    <source>
        <dbReference type="Pfam" id="PF02342"/>
    </source>
</evidence>
<name>A0A1C1A7W2_9BACL</name>
<dbReference type="PANTHER" id="PTHR32097">
    <property type="entry name" value="CAMP-BINDING PROTEIN 1-RELATED"/>
    <property type="match status" value="1"/>
</dbReference>
<dbReference type="InterPro" id="IPR017115">
    <property type="entry name" value="Tellurite_resistance_TerA"/>
</dbReference>
<dbReference type="Gene3D" id="2.60.60.30">
    <property type="entry name" value="sav2460 like domains"/>
    <property type="match status" value="2"/>
</dbReference>
<dbReference type="Pfam" id="PF02342">
    <property type="entry name" value="TerD"/>
    <property type="match status" value="1"/>
</dbReference>
<sequence length="393" mass="43473">MTVSVVKGQKADLTKAHAGLSNLTVFIGWQAPNQMELDTSAFLLSLNGKVKGDEDLIFYGNPTNTFITYTEKQANEREIEVRLHQVVAAVEKMAFTLTIYDGEQRNQNFSQVSQVYIRFVDKSSGKEILRYDLGNDFSVESAIVIGELYRYNSDWKFNAIGAGYSGGLKALCESYGIVVNNEPDPAPEKMPKLNLSKIELKKKGDKINLEKKSGGLGEILINLNWNQQTGKGGIWKKKSGGVDLDLACLYELQDGEIGVVQALGDSFGSLTREPYIALDGDDRTGSVTAGENIRINGSKLSEFRRILVFTFIYEGVTKWSEADGVVTITQNGGPDIVVNLDEHDNSLPTCAIALIQNVNNETFSIERVVRHFKGHADLDKAFNWGLRWRAGSK</sequence>
<dbReference type="InterPro" id="IPR051324">
    <property type="entry name" value="Stress/Tellurium_Resist"/>
</dbReference>
<dbReference type="OrthoDB" id="179721at2"/>
<feature type="domain" description="TerD" evidence="1">
    <location>
        <begin position="1"/>
        <end position="175"/>
    </location>
</feature>
<protein>
    <submittedName>
        <fullName evidence="2">Tellurium resistance protein TerA</fullName>
    </submittedName>
</protein>
<comment type="caution">
    <text evidence="2">The sequence shown here is derived from an EMBL/GenBank/DDBJ whole genome shotgun (WGS) entry which is preliminary data.</text>
</comment>
<evidence type="ECO:0000313" key="2">
    <source>
        <dbReference type="EMBL" id="OCT16697.1"/>
    </source>
</evidence>
<proteinExistence type="predicted"/>
<dbReference type="CDD" id="cd06974">
    <property type="entry name" value="TerD_like"/>
    <property type="match status" value="2"/>
</dbReference>
<accession>A0A1C1A7W2</accession>
<dbReference type="EMBL" id="LYPC01000010">
    <property type="protein sequence ID" value="OCT16697.1"/>
    <property type="molecule type" value="Genomic_DNA"/>
</dbReference>
<dbReference type="InterPro" id="IPR003325">
    <property type="entry name" value="TerD"/>
</dbReference>
<dbReference type="AlphaFoldDB" id="A0A1C1A7W2"/>
<organism evidence="2 3">
    <name type="scientific">Paenibacillus pectinilyticus</name>
    <dbReference type="NCBI Taxonomy" id="512399"/>
    <lineage>
        <taxon>Bacteria</taxon>
        <taxon>Bacillati</taxon>
        <taxon>Bacillota</taxon>
        <taxon>Bacilli</taxon>
        <taxon>Bacillales</taxon>
        <taxon>Paenibacillaceae</taxon>
        <taxon>Paenibacillus</taxon>
    </lineage>
</organism>
<dbReference type="RefSeq" id="WP_065850784.1">
    <property type="nucleotide sequence ID" value="NZ_LYPC01000010.1"/>
</dbReference>
<gene>
    <name evidence="2" type="ORF">A8709_08495</name>
</gene>
<dbReference type="Proteomes" id="UP000093309">
    <property type="component" value="Unassembled WGS sequence"/>
</dbReference>
<dbReference type="STRING" id="512399.A8709_08495"/>
<evidence type="ECO:0000313" key="3">
    <source>
        <dbReference type="Proteomes" id="UP000093309"/>
    </source>
</evidence>
<dbReference type="PANTHER" id="PTHR32097:SF17">
    <property type="entry name" value="CAMP-BINDING PROTEIN 1-RELATED"/>
    <property type="match status" value="1"/>
</dbReference>
<dbReference type="PIRSF" id="PIRSF037118">
    <property type="entry name" value="Tellurite_resistance_TerA"/>
    <property type="match status" value="1"/>
</dbReference>
<reference evidence="3" key="1">
    <citation type="submission" date="2016-05" db="EMBL/GenBank/DDBJ databases">
        <title>Paenibacillus oryzae. sp. nov., isolated from the rice root.</title>
        <authorList>
            <person name="Zhang J."/>
            <person name="Zhang X."/>
        </authorList>
    </citation>
    <scope>NUCLEOTIDE SEQUENCE [LARGE SCALE GENOMIC DNA]</scope>
    <source>
        <strain evidence="3">KCTC13222</strain>
    </source>
</reference>